<feature type="compositionally biased region" description="Acidic residues" evidence="1">
    <location>
        <begin position="170"/>
        <end position="179"/>
    </location>
</feature>
<evidence type="ECO:0000256" key="1">
    <source>
        <dbReference type="SAM" id="MobiDB-lite"/>
    </source>
</evidence>
<organism evidence="2">
    <name type="scientific">Apple rootstock virus A</name>
    <dbReference type="NCBI Taxonomy" id="2563012"/>
    <lineage>
        <taxon>Viruses</taxon>
        <taxon>Riboviria</taxon>
        <taxon>Orthornavirae</taxon>
        <taxon>Negarnaviricota</taxon>
        <taxon>Haploviricotina</taxon>
        <taxon>Monjiviricetes</taxon>
        <taxon>Mononegavirales</taxon>
        <taxon>Rhabdoviridae</taxon>
        <taxon>Betarhabdovirinae</taxon>
        <taxon>Betanucleorhabdovirus</taxon>
        <taxon>Betanucleorhabdovirus mali</taxon>
    </lineage>
</organism>
<name>A0A4D6DDD4_9RHAB</name>
<feature type="region of interest" description="Disordered" evidence="1">
    <location>
        <begin position="1"/>
        <end position="38"/>
    </location>
</feature>
<sequence>MDNIHPNYQNIPKDRLPEGLSQNLTMAPTKPTEEGSGYTNDEYNVWDTMFSGNGIEAEKQHVIALAKFGNQLDSMHYSGASSDLAAAVLGVCKSIQMKNSPSNNLVQKMDSTLSSFMSVADEMRTLMIKMRKTTPIIERKKRVRSQILPLVPSMTPLLQSTVPPVAPENVETDMEEAPTENEPLVVKSSKDDDLSSPKSQTVRNQLAKFYSSPDFERYDDAKKNSAVRFFLNRLMKISPKEWESNKALKNMLVDLIDKQNMIDGIKLLQAGQSSEKNIREMINHYAGILNQHSRWYGKFKIWIDGSEDASKIVITDQ</sequence>
<keyword evidence="3" id="KW-1185">Reference proteome</keyword>
<protein>
    <submittedName>
        <fullName evidence="2">Putative phosphoprotein</fullName>
    </submittedName>
</protein>
<dbReference type="KEGG" id="vg:80535974"/>
<feature type="region of interest" description="Disordered" evidence="1">
    <location>
        <begin position="159"/>
        <end position="199"/>
    </location>
</feature>
<dbReference type="GeneID" id="80535974"/>
<dbReference type="EMBL" id="MH778545">
    <property type="protein sequence ID" value="QBZ28533.1"/>
    <property type="molecule type" value="Genomic_RNA"/>
</dbReference>
<accession>A0A4D6DDD4</accession>
<dbReference type="Proteomes" id="UP000677855">
    <property type="component" value="Segment"/>
</dbReference>
<reference evidence="2" key="1">
    <citation type="submission" date="2018-08" db="EMBL/GenBank/DDBJ databases">
        <authorList>
            <person name="Moon J.S."/>
            <person name="Baek D."/>
        </authorList>
    </citation>
    <scope>NUCLEOTIDE SEQUENCE</scope>
</reference>
<feature type="compositionally biased region" description="Polar residues" evidence="1">
    <location>
        <begin position="1"/>
        <end position="10"/>
    </location>
</feature>
<dbReference type="RefSeq" id="YP_010797961.1">
    <property type="nucleotide sequence ID" value="NC_076267.1"/>
</dbReference>
<evidence type="ECO:0000313" key="3">
    <source>
        <dbReference type="Proteomes" id="UP000677855"/>
    </source>
</evidence>
<proteinExistence type="predicted"/>
<evidence type="ECO:0000313" key="2">
    <source>
        <dbReference type="EMBL" id="QBZ28533.1"/>
    </source>
</evidence>